<sequence length="347" mass="37962">MPNAQNITEVTGENVFYEMTGVYQEAAAKAMSSIMRTQITVTQPEASHIELKNVEYMLLEPAIFVKSCLTSQVAGTELLIFRQRDIQIFLNKLMGIDELASPDFVFDEISLSAANEIMNQMVHSATEAMAAYLGNTMKSSDCVLTTSEDIQGLPEVMGEDPDSTVMVISHKMNIDGMIDSEFLQVVSAEAQESIQEEIKAKKEQLIKDAQEEQKMKEKAESIRNVPMGDINVAGTGGFAGTKVNFQKGAGTQDSVIQDIPYKSNLGLIMNVPLNVTVEIGRAKRKLKEVLSFDSGTVVELEKQADAPVDIIVNGQLIARGNVVVIDDNFGVRVTEIVNKTNIFGNGE</sequence>
<protein>
    <submittedName>
        <fullName evidence="3">Flagellar motor switch protein FliN</fullName>
    </submittedName>
</protein>
<organism evidence="3 4">
    <name type="scientific">Faecalicatena faecalis</name>
    <dbReference type="NCBI Taxonomy" id="2726362"/>
    <lineage>
        <taxon>Bacteria</taxon>
        <taxon>Bacillati</taxon>
        <taxon>Bacillota</taxon>
        <taxon>Clostridia</taxon>
        <taxon>Lachnospirales</taxon>
        <taxon>Lachnospiraceae</taxon>
        <taxon>Faecalicatena</taxon>
    </lineage>
</organism>
<dbReference type="Proteomes" id="UP000723714">
    <property type="component" value="Unassembled WGS sequence"/>
</dbReference>
<comment type="caution">
    <text evidence="3">The sequence shown here is derived from an EMBL/GenBank/DDBJ whole genome shotgun (WGS) entry which is preliminary data.</text>
</comment>
<dbReference type="PANTHER" id="PTHR43484:SF1">
    <property type="entry name" value="FLAGELLAR MOTOR SWITCH PROTEIN FLIN"/>
    <property type="match status" value="1"/>
</dbReference>
<dbReference type="InterPro" id="IPR001543">
    <property type="entry name" value="FliN-like_C"/>
</dbReference>
<evidence type="ECO:0000313" key="3">
    <source>
        <dbReference type="EMBL" id="MBU3878155.1"/>
    </source>
</evidence>
<gene>
    <name evidence="3" type="primary">fliN</name>
    <name evidence="3" type="ORF">HGO97_020340</name>
</gene>
<proteinExistence type="predicted"/>
<dbReference type="InterPro" id="IPR051469">
    <property type="entry name" value="FliN/MopA/SpaO"/>
</dbReference>
<dbReference type="CDD" id="cd17907">
    <property type="entry name" value="FliY_FliN-Y"/>
    <property type="match status" value="1"/>
</dbReference>
<name>A0ABS6DAB4_9FIRM</name>
<dbReference type="EMBL" id="JABACJ020000028">
    <property type="protein sequence ID" value="MBU3878155.1"/>
    <property type="molecule type" value="Genomic_DNA"/>
</dbReference>
<reference evidence="3 4" key="1">
    <citation type="submission" date="2021-06" db="EMBL/GenBank/DDBJ databases">
        <title>Faecalicatena sp. nov. isolated from porcine feces.</title>
        <authorList>
            <person name="Oh B.S."/>
            <person name="Lee J.H."/>
        </authorList>
    </citation>
    <scope>NUCLEOTIDE SEQUENCE [LARGE SCALE GENOMIC DNA]</scope>
    <source>
        <strain evidence="3 4">AGMB00832</strain>
    </source>
</reference>
<dbReference type="NCBIfam" id="TIGR02480">
    <property type="entry name" value="fliN"/>
    <property type="match status" value="1"/>
</dbReference>
<dbReference type="Pfam" id="PF01052">
    <property type="entry name" value="FliMN_C"/>
    <property type="match status" value="1"/>
</dbReference>
<keyword evidence="1" id="KW-0175">Coiled coil</keyword>
<keyword evidence="3" id="KW-0969">Cilium</keyword>
<dbReference type="PANTHER" id="PTHR43484">
    <property type="match status" value="1"/>
</dbReference>
<feature type="coiled-coil region" evidence="1">
    <location>
        <begin position="195"/>
        <end position="222"/>
    </location>
</feature>
<keyword evidence="3" id="KW-0282">Flagellum</keyword>
<evidence type="ECO:0000259" key="2">
    <source>
        <dbReference type="Pfam" id="PF01052"/>
    </source>
</evidence>
<feature type="domain" description="Flagellar motor switch protein FliN-like C-terminal" evidence="2">
    <location>
        <begin position="268"/>
        <end position="337"/>
    </location>
</feature>
<accession>A0ABS6DAB4</accession>
<evidence type="ECO:0000313" key="4">
    <source>
        <dbReference type="Proteomes" id="UP000723714"/>
    </source>
</evidence>
<keyword evidence="4" id="KW-1185">Reference proteome</keyword>
<dbReference type="RefSeq" id="WP_216244758.1">
    <property type="nucleotide sequence ID" value="NZ_JABACJ020000028.1"/>
</dbReference>
<keyword evidence="3" id="KW-0966">Cell projection</keyword>
<evidence type="ECO:0000256" key="1">
    <source>
        <dbReference type="SAM" id="Coils"/>
    </source>
</evidence>
<dbReference type="InterPro" id="IPR012826">
    <property type="entry name" value="FliN"/>
</dbReference>